<gene>
    <name evidence="3" type="ORF">JL102_14805</name>
</gene>
<name>A0A937K1J9_9BACT</name>
<dbReference type="Proteomes" id="UP000659388">
    <property type="component" value="Unassembled WGS sequence"/>
</dbReference>
<accession>A0A937K1J9</accession>
<keyword evidence="2" id="KW-0472">Membrane</keyword>
<organism evidence="3 4">
    <name type="scientific">Fulvivirga sediminis</name>
    <dbReference type="NCBI Taxonomy" id="2803949"/>
    <lineage>
        <taxon>Bacteria</taxon>
        <taxon>Pseudomonadati</taxon>
        <taxon>Bacteroidota</taxon>
        <taxon>Cytophagia</taxon>
        <taxon>Cytophagales</taxon>
        <taxon>Fulvivirgaceae</taxon>
        <taxon>Fulvivirga</taxon>
    </lineage>
</organism>
<evidence type="ECO:0000256" key="2">
    <source>
        <dbReference type="SAM" id="Phobius"/>
    </source>
</evidence>
<dbReference type="EMBL" id="JAESIY010000008">
    <property type="protein sequence ID" value="MBL3657415.1"/>
    <property type="molecule type" value="Genomic_DNA"/>
</dbReference>
<feature type="region of interest" description="Disordered" evidence="1">
    <location>
        <begin position="102"/>
        <end position="121"/>
    </location>
</feature>
<reference evidence="3" key="1">
    <citation type="submission" date="2021-01" db="EMBL/GenBank/DDBJ databases">
        <title>Fulvivirga kasyanovii gen. nov., sp nov., a novel member of the phylum Bacteroidetes isolated from seawater in a mussel farm.</title>
        <authorList>
            <person name="Zhao L.-H."/>
            <person name="Wang Z.-J."/>
        </authorList>
    </citation>
    <scope>NUCLEOTIDE SEQUENCE</scope>
    <source>
        <strain evidence="3">2943</strain>
    </source>
</reference>
<evidence type="ECO:0000313" key="4">
    <source>
        <dbReference type="Proteomes" id="UP000659388"/>
    </source>
</evidence>
<feature type="transmembrane region" description="Helical" evidence="2">
    <location>
        <begin position="48"/>
        <end position="69"/>
    </location>
</feature>
<dbReference type="AlphaFoldDB" id="A0A937K1J9"/>
<keyword evidence="4" id="KW-1185">Reference proteome</keyword>
<proteinExistence type="predicted"/>
<evidence type="ECO:0000313" key="3">
    <source>
        <dbReference type="EMBL" id="MBL3657415.1"/>
    </source>
</evidence>
<protein>
    <recommendedName>
        <fullName evidence="5">Outer membrane protein beta-barrel domain-containing protein</fullName>
    </recommendedName>
</protein>
<keyword evidence="2" id="KW-1133">Transmembrane helix</keyword>
<dbReference type="RefSeq" id="WP_202245212.1">
    <property type="nucleotide sequence ID" value="NZ_JAESIY010000008.1"/>
</dbReference>
<evidence type="ECO:0008006" key="5">
    <source>
        <dbReference type="Google" id="ProtNLM"/>
    </source>
</evidence>
<evidence type="ECO:0000256" key="1">
    <source>
        <dbReference type="SAM" id="MobiDB-lite"/>
    </source>
</evidence>
<keyword evidence="2" id="KW-0812">Transmembrane</keyword>
<feature type="region of interest" description="Disordered" evidence="1">
    <location>
        <begin position="187"/>
        <end position="207"/>
    </location>
</feature>
<sequence>MDKQNRSNFDDQWQQAFEDAELEVSNHVWERIELDLANANNSKMKRRLLFFQLLAAASVVFALTISGIYSYQWYSDKNAGIPKGENSMALNSTEVEGSLVLDKNNTNNSGISPDAENSYGDSGNLINNGFQPERQGSGLAHEISRDDVNSEERGSVDENVNSEDVKEAISNKHLLVDNDRDFSAAVIHKPTDNNHKERSLEDKVEGRDRFNKTADDLVNDDLQQGSSSVAQSKQEGHNLEDEIVDIESEKRTVAINKDNNQNNIDIEEPSASTRVVLISSQDEGLPKDLDRRFDYLMVDSLMNREMEMVPWYAYVPSKSKETGSKDTWAGVGFAAGKFDPNIGGGANASMANMDFEGNSLAMRRSPTFSEESSGQSVNVGVSVGTQLAKRWVVQGGLSYLQQQASSASNVVSNTNNTTTGRKSAKTVTSFNSIGNNGSNNDQVNIEFTRPYEIVNTYQLVSVPVQAGYIVLDKKFNITLLSGVANNILIKNTFDGSDGNVEDLTVSAGSDSPYRTYQISGLLGSEFSYEMGEHYILSLLPQLRQALTSVTKSDSDFDSRPTILEVGFRFKYIF</sequence>
<comment type="caution">
    <text evidence="3">The sequence shown here is derived from an EMBL/GenBank/DDBJ whole genome shotgun (WGS) entry which is preliminary data.</text>
</comment>
<feature type="compositionally biased region" description="Basic and acidic residues" evidence="1">
    <location>
        <begin position="189"/>
        <end position="207"/>
    </location>
</feature>